<dbReference type="PANTHER" id="PTHR37536">
    <property type="entry name" value="PUTATIVE (AFU_ORTHOLOGUE AFUA_3G02970)-RELATED"/>
    <property type="match status" value="1"/>
</dbReference>
<name>A0ABS3WII8_9BACL</name>
<dbReference type="InterPro" id="IPR000250">
    <property type="entry name" value="Peptidase_G1"/>
</dbReference>
<gene>
    <name evidence="1" type="ORF">I8J29_28535</name>
</gene>
<keyword evidence="2" id="KW-1185">Reference proteome</keyword>
<dbReference type="Gene3D" id="2.60.120.700">
    <property type="entry name" value="Peptidase G1"/>
    <property type="match status" value="1"/>
</dbReference>
<reference evidence="1 2" key="1">
    <citation type="submission" date="2021-03" db="EMBL/GenBank/DDBJ databases">
        <title>Paenibacillus artemisicola MWE-103 whole genome sequence.</title>
        <authorList>
            <person name="Ham Y.J."/>
        </authorList>
    </citation>
    <scope>NUCLEOTIDE SEQUENCE [LARGE SCALE GENOMIC DNA]</scope>
    <source>
        <strain evidence="1 2">MWE-103</strain>
    </source>
</reference>
<dbReference type="PANTHER" id="PTHR37536:SF1">
    <property type="entry name" value="ASPERGILLOPEPSIN, PUTAITVE (AFU_ORTHOLOGUE AFUA_7G01200)"/>
    <property type="match status" value="1"/>
</dbReference>
<dbReference type="EMBL" id="JAGGDJ010000048">
    <property type="protein sequence ID" value="MBO7748146.1"/>
    <property type="molecule type" value="Genomic_DNA"/>
</dbReference>
<evidence type="ECO:0008006" key="3">
    <source>
        <dbReference type="Google" id="ProtNLM"/>
    </source>
</evidence>
<dbReference type="CDD" id="cd13426">
    <property type="entry name" value="Peptidase_G1"/>
    <property type="match status" value="1"/>
</dbReference>
<organism evidence="1 2">
    <name type="scientific">Paenibacillus artemisiicola</name>
    <dbReference type="NCBI Taxonomy" id="1172618"/>
    <lineage>
        <taxon>Bacteria</taxon>
        <taxon>Bacillati</taxon>
        <taxon>Bacillota</taxon>
        <taxon>Bacilli</taxon>
        <taxon>Bacillales</taxon>
        <taxon>Paenibacillaceae</taxon>
        <taxon>Paenibacillus</taxon>
    </lineage>
</organism>
<dbReference type="RefSeq" id="WP_208850738.1">
    <property type="nucleotide sequence ID" value="NZ_JAGGDJ010000048.1"/>
</dbReference>
<dbReference type="SUPFAM" id="SSF49899">
    <property type="entry name" value="Concanavalin A-like lectins/glucanases"/>
    <property type="match status" value="1"/>
</dbReference>
<dbReference type="Proteomes" id="UP000670947">
    <property type="component" value="Unassembled WGS sequence"/>
</dbReference>
<sequence length="235" mass="26206">MNNIRRGSAPRKRSTFLQPRPVKIPPGWRAENWSGYAISGNRGAYRRVSGYWAVPRVKSAKGNRYSSAWIGIDGFDNPFLIQTGTAHGIENGKASYYPWWEILPAYETRIPRPVAPGDAMFAQITKLRGGKWRILLRNRTKGWTFKTVQAYAGPASSAEWILEAPTVGFATAPLANYGRTAFFGSRLNGKRPCFKRRNRGVMAQNGRIVSTPSLPNKARDGFRVAYGPDMPTPPC</sequence>
<dbReference type="InterPro" id="IPR038656">
    <property type="entry name" value="Peptidase_G1_sf"/>
</dbReference>
<dbReference type="Pfam" id="PF01828">
    <property type="entry name" value="Peptidase_A4"/>
    <property type="match status" value="1"/>
</dbReference>
<dbReference type="InterPro" id="IPR013320">
    <property type="entry name" value="ConA-like_dom_sf"/>
</dbReference>
<accession>A0ABS3WII8</accession>
<proteinExistence type="predicted"/>
<evidence type="ECO:0000313" key="2">
    <source>
        <dbReference type="Proteomes" id="UP000670947"/>
    </source>
</evidence>
<comment type="caution">
    <text evidence="1">The sequence shown here is derived from an EMBL/GenBank/DDBJ whole genome shotgun (WGS) entry which is preliminary data.</text>
</comment>
<evidence type="ECO:0000313" key="1">
    <source>
        <dbReference type="EMBL" id="MBO7748146.1"/>
    </source>
</evidence>
<protein>
    <recommendedName>
        <fullName evidence="3">Peptidase A4 family protein</fullName>
    </recommendedName>
</protein>